<dbReference type="Gene3D" id="3.20.20.450">
    <property type="entry name" value="EAL domain"/>
    <property type="match status" value="1"/>
</dbReference>
<dbReference type="CDD" id="cd01127">
    <property type="entry name" value="TrwB_TraG_TraD_VirD4"/>
    <property type="match status" value="1"/>
</dbReference>
<dbReference type="CDD" id="cd01948">
    <property type="entry name" value="EAL"/>
    <property type="match status" value="1"/>
</dbReference>
<dbReference type="InterPro" id="IPR035919">
    <property type="entry name" value="EAL_sf"/>
</dbReference>
<gene>
    <name evidence="2" type="ORF">CQA57_05725</name>
</gene>
<protein>
    <recommendedName>
        <fullName evidence="1">EAL domain-containing protein</fullName>
    </recommendedName>
</protein>
<dbReference type="PROSITE" id="PS50883">
    <property type="entry name" value="EAL"/>
    <property type="match status" value="1"/>
</dbReference>
<comment type="caution">
    <text evidence="2">The sequence shown here is derived from an EMBL/GenBank/DDBJ whole genome shotgun (WGS) entry which is preliminary data.</text>
</comment>
<dbReference type="PANTHER" id="PTHR38467:SF1">
    <property type="entry name" value="CONJUGATIVE TRANSFER: ASSEMBLY"/>
    <property type="match status" value="1"/>
</dbReference>
<dbReference type="SUPFAM" id="SSF52540">
    <property type="entry name" value="P-loop containing nucleoside triphosphate hydrolases"/>
    <property type="match status" value="1"/>
</dbReference>
<name>A0A3D8J819_9HELI</name>
<dbReference type="Pfam" id="PF19044">
    <property type="entry name" value="P-loop_TraG"/>
    <property type="match status" value="2"/>
</dbReference>
<dbReference type="AlphaFoldDB" id="A0A3D8J819"/>
<accession>A0A3D8J819</accession>
<sequence>MTEYIVLAVVGVIVFFILRNPKNIEKIKKIFTEIILDKFLLPEFKLDHNAIKKSSIQLLKDTSTFSDKILLRSYSKPENCDIDDFGIFFLCTGRMGIGFELTMPPVATNSITDNIRDTIQRFDDIKDLVVEIKTISSKNVDWFCNNIEKVSKCNSKVGNAVILKKIKEDHIKKIRRWTDEESMSEKKGLRFFARDFRTFIFFLFPKGYSQEKIKDHFGTIKSAIPNLTGIEPHLLVVLYHEILKNNYTEALHDLHQPINKQIAKGIEVDISDRNGVIKIGKEKFARVLTTNRYPIHTTATDIQNAFFDFNGLKEYPITGSFMASLVLHFENAKKLKNQILKKATKNVGSIGSFMESKEGGKQASTNPNLKNVLNESKDIIEYINDGEKIAEAFYSLIIFEPNQDRLRKTCESIKRSFKNISYGGWEIEEETTPITSFMTFIHSLPLNFDLTTKDFINRYNLFFSSNISAVMPILGTYKGDNKPVLKFFNRTGQVCGIDFFSGENNYNVNIIGQSGTGKSFLTNSIVLAYLQAGAKLTIFDIGKSYKPQCSLVGGEYIVFDGTKDICLNFFTYAIEEKISVESLKGNDYLTFLNTKVNISSVSKEGYIHMLSDDTLESCVKIIGAMLNTDIQIMTAGVQEEVSLAKNIIASALSLAFVRKGKDAGMIDVSNALTTLKKDISNEETLNIIDTIITGIAPYSNKDQIYYKYFNGANNINIHSDFTLVETEEIAGKAIYNVIYLAMLERVVQECYFDRSKQKIVIFDECAPLLRHQIVAPYLDDASRRLRKYNASMITVTQNPEDFEANPRAKAIWQNSDFKLLLPIKDVGQYFQNDRILSNLNDYQKSLLERTNSFLPIYSEITCFAGKITEILRLKVTPMEYSIFTSKADEVNKRLEFQRKYSLSENQAILFYAYFLEGNFSESEILEKVKKETTKEDTTFWTGVLRKAITNKSVIPFAQPIFNSNQQIISYEFFLKIEATKQDSPELFGLNHFSDIAVEQKLLTNLHKQLFSKSIKIAKEKNLGAVSFNVDNSEINENYFSYMGEIFKSYDNGVVILEINSGFLRERNLENIDSFINASKEYENVQIVISGVDLDLNLEMIQRIKPNSIKVDGELIKTAIKRKDQTDLEKLKLFVQIGNTYGIGIVAMHIETEETFTFAKDVGFDYFQGYYLAKPEKAEEIIQY</sequence>
<reference evidence="2 3" key="1">
    <citation type="submission" date="2018-04" db="EMBL/GenBank/DDBJ databases">
        <title>Novel Campyloabacter and Helicobacter Species and Strains.</title>
        <authorList>
            <person name="Mannion A.J."/>
            <person name="Shen Z."/>
            <person name="Fox J.G."/>
        </authorList>
    </citation>
    <scope>NUCLEOTIDE SEQUENCE [LARGE SCALE GENOMIC DNA]</scope>
    <source>
        <strain evidence="2 3">MIT 04-9362</strain>
    </source>
</reference>
<organism evidence="2 3">
    <name type="scientific">Helicobacter anseris</name>
    <dbReference type="NCBI Taxonomy" id="375926"/>
    <lineage>
        <taxon>Bacteria</taxon>
        <taxon>Pseudomonadati</taxon>
        <taxon>Campylobacterota</taxon>
        <taxon>Epsilonproteobacteria</taxon>
        <taxon>Campylobacterales</taxon>
        <taxon>Helicobacteraceae</taxon>
        <taxon>Helicobacter</taxon>
    </lineage>
</organism>
<dbReference type="Gene3D" id="3.40.50.300">
    <property type="entry name" value="P-loop containing nucleotide triphosphate hydrolases"/>
    <property type="match status" value="1"/>
</dbReference>
<evidence type="ECO:0000313" key="3">
    <source>
        <dbReference type="Proteomes" id="UP000256695"/>
    </source>
</evidence>
<proteinExistence type="predicted"/>
<dbReference type="InterPro" id="IPR001633">
    <property type="entry name" value="EAL_dom"/>
</dbReference>
<dbReference type="Proteomes" id="UP000256695">
    <property type="component" value="Unassembled WGS sequence"/>
</dbReference>
<dbReference type="InterPro" id="IPR025955">
    <property type="entry name" value="TraC/Conjuga_ATPase"/>
</dbReference>
<dbReference type="Pfam" id="PF00563">
    <property type="entry name" value="EAL"/>
    <property type="match status" value="1"/>
</dbReference>
<dbReference type="InterPro" id="IPR043964">
    <property type="entry name" value="P-loop_TraG"/>
</dbReference>
<dbReference type="PANTHER" id="PTHR38467">
    <property type="match status" value="1"/>
</dbReference>
<feature type="domain" description="EAL" evidence="1">
    <location>
        <begin position="937"/>
        <end position="1183"/>
    </location>
</feature>
<evidence type="ECO:0000313" key="2">
    <source>
        <dbReference type="EMBL" id="RDU73024.1"/>
    </source>
</evidence>
<dbReference type="SMART" id="SM00052">
    <property type="entry name" value="EAL"/>
    <property type="match status" value="1"/>
</dbReference>
<dbReference type="Gene3D" id="1.10.8.730">
    <property type="match status" value="1"/>
</dbReference>
<dbReference type="SUPFAM" id="SSF141868">
    <property type="entry name" value="EAL domain-like"/>
    <property type="match status" value="1"/>
</dbReference>
<dbReference type="InterPro" id="IPR053155">
    <property type="entry name" value="F-pilin_assembly_TraC"/>
</dbReference>
<evidence type="ECO:0000259" key="1">
    <source>
        <dbReference type="PROSITE" id="PS50883"/>
    </source>
</evidence>
<dbReference type="RefSeq" id="WP_115579276.1">
    <property type="nucleotide sequence ID" value="NZ_NXLX01000013.1"/>
</dbReference>
<dbReference type="EMBL" id="NXLX01000013">
    <property type="protein sequence ID" value="RDU73024.1"/>
    <property type="molecule type" value="Genomic_DNA"/>
</dbReference>
<dbReference type="Pfam" id="PF11130">
    <property type="entry name" value="TraC_F_IV"/>
    <property type="match status" value="1"/>
</dbReference>
<keyword evidence="3" id="KW-1185">Reference proteome</keyword>
<dbReference type="OrthoDB" id="5313607at2"/>
<dbReference type="InterPro" id="IPR027417">
    <property type="entry name" value="P-loop_NTPase"/>
</dbReference>